<feature type="signal peptide" evidence="11">
    <location>
        <begin position="1"/>
        <end position="29"/>
    </location>
</feature>
<organism evidence="13 16">
    <name type="scientific">Pseudidiomarina aestuarii</name>
    <dbReference type="NCBI Taxonomy" id="624146"/>
    <lineage>
        <taxon>Bacteria</taxon>
        <taxon>Pseudomonadati</taxon>
        <taxon>Pseudomonadota</taxon>
        <taxon>Gammaproteobacteria</taxon>
        <taxon>Alteromonadales</taxon>
        <taxon>Idiomarinaceae</taxon>
        <taxon>Pseudidiomarina</taxon>
    </lineage>
</organism>
<dbReference type="CDD" id="cd00342">
    <property type="entry name" value="gram_neg_porins"/>
    <property type="match status" value="1"/>
</dbReference>
<comment type="subunit">
    <text evidence="2">Homotrimer.</text>
</comment>
<dbReference type="InterPro" id="IPR002299">
    <property type="entry name" value="Porin_Neis"/>
</dbReference>
<keyword evidence="9" id="KW-0472">Membrane</keyword>
<evidence type="ECO:0000256" key="3">
    <source>
        <dbReference type="ARBA" id="ARBA00022448"/>
    </source>
</evidence>
<dbReference type="GO" id="GO:0009279">
    <property type="term" value="C:cell outer membrane"/>
    <property type="evidence" value="ECO:0007669"/>
    <property type="project" value="UniProtKB-SubCell"/>
</dbReference>
<keyword evidence="8" id="KW-0626">Porin</keyword>
<dbReference type="GO" id="GO:0015288">
    <property type="term" value="F:porin activity"/>
    <property type="evidence" value="ECO:0007669"/>
    <property type="project" value="UniProtKB-KW"/>
</dbReference>
<dbReference type="InterPro" id="IPR001702">
    <property type="entry name" value="Porin_Gram-ve"/>
</dbReference>
<dbReference type="Proteomes" id="UP000243022">
    <property type="component" value="Unassembled WGS sequence"/>
</dbReference>
<protein>
    <submittedName>
        <fullName evidence="13">Porin</fullName>
    </submittedName>
</protein>
<dbReference type="PRINTS" id="PR00184">
    <property type="entry name" value="NEISSPPORIN"/>
</dbReference>
<dbReference type="GO" id="GO:0046930">
    <property type="term" value="C:pore complex"/>
    <property type="evidence" value="ECO:0007669"/>
    <property type="project" value="UniProtKB-KW"/>
</dbReference>
<evidence type="ECO:0000259" key="12">
    <source>
        <dbReference type="Pfam" id="PF13609"/>
    </source>
</evidence>
<evidence type="ECO:0000256" key="6">
    <source>
        <dbReference type="ARBA" id="ARBA00022729"/>
    </source>
</evidence>
<dbReference type="InterPro" id="IPR050298">
    <property type="entry name" value="Gram-neg_bact_OMP"/>
</dbReference>
<dbReference type="GO" id="GO:0034220">
    <property type="term" value="P:monoatomic ion transmembrane transport"/>
    <property type="evidence" value="ECO:0007669"/>
    <property type="project" value="InterPro"/>
</dbReference>
<comment type="caution">
    <text evidence="13">The sequence shown here is derived from an EMBL/GenBank/DDBJ whole genome shotgun (WGS) entry which is preliminary data.</text>
</comment>
<keyword evidence="7" id="KW-0406">Ion transport</keyword>
<accession>A0A2T4CMZ2</accession>
<keyword evidence="10" id="KW-0998">Cell outer membrane</keyword>
<comment type="subcellular location">
    <subcellularLocation>
        <location evidence="1">Cell outer membrane</location>
        <topology evidence="1">Multi-pass membrane protein</topology>
    </subcellularLocation>
</comment>
<evidence type="ECO:0000313" key="14">
    <source>
        <dbReference type="EMBL" id="PTB89601.1"/>
    </source>
</evidence>
<sequence length="317" mass="34927">MAHMINSFKNTFFVAGALLLSAPYTAVSAADEPTFDFYGRINVSLQQSDDGAGSDSEVVSNASRIGVKGGAQLTDTLEVIYQLEWQVDVADLGSDDNLKSRNQYIGLRGNFGEVTIGRRDTVLKTLQGDIDAFSDYEADVKALFEGENRTKNTLSYYSPKWNQFAVAASYVVSEDDAVDDGISMAVTYGDEDLDDTSYYLAAGMDSKVEGYDIIRAVGYTNVGETMVGLMWQDQEQVDGTAQADGYVVSAQRPFGKFVAKVQYQMMDFEDGRDNSLAFGADYKFSKSTKVFAWYTGRDLETINADQSYVAIGIEHRF</sequence>
<dbReference type="SUPFAM" id="SSF56935">
    <property type="entry name" value="Porins"/>
    <property type="match status" value="1"/>
</dbReference>
<dbReference type="PANTHER" id="PTHR34501">
    <property type="entry name" value="PROTEIN YDDL-RELATED"/>
    <property type="match status" value="1"/>
</dbReference>
<evidence type="ECO:0000256" key="2">
    <source>
        <dbReference type="ARBA" id="ARBA00011233"/>
    </source>
</evidence>
<reference evidence="15 16" key="1">
    <citation type="submission" date="2018-03" db="EMBL/GenBank/DDBJ databases">
        <title>Cross-interface Injection: A General Nanoliter Liquid Handling Method Applied to Single Cells Genome Amplification Automated Nanoliter Liquid Handling Applied to Single Cell Multiple Displacement Amplification.</title>
        <authorList>
            <person name="Yun J."/>
            <person name="Xu P."/>
            <person name="Xu J."/>
            <person name="Dai X."/>
            <person name="Wang Y."/>
            <person name="Zheng X."/>
            <person name="Cao C."/>
            <person name="Yi Q."/>
            <person name="Zhu Y."/>
            <person name="Wang L."/>
            <person name="Dong Z."/>
            <person name="Huang Y."/>
            <person name="Huang L."/>
            <person name="Du W."/>
        </authorList>
    </citation>
    <scope>NUCLEOTIDE SEQUENCE [LARGE SCALE GENOMIC DNA]</scope>
    <source>
        <strain evidence="14 15">A9-4</strain>
        <strain evidence="13 16">Z-E1-2</strain>
    </source>
</reference>
<name>A0A2T4CMZ2_9GAMM</name>
<dbReference type="EMBL" id="PYVG01000010">
    <property type="protein sequence ID" value="PTB89601.1"/>
    <property type="molecule type" value="Genomic_DNA"/>
</dbReference>
<feature type="chain" id="PRO_5033769166" evidence="11">
    <location>
        <begin position="30"/>
        <end position="317"/>
    </location>
</feature>
<evidence type="ECO:0000313" key="13">
    <source>
        <dbReference type="EMBL" id="PTB82925.1"/>
    </source>
</evidence>
<evidence type="ECO:0000256" key="8">
    <source>
        <dbReference type="ARBA" id="ARBA00023114"/>
    </source>
</evidence>
<dbReference type="EMBL" id="PYVS01000045">
    <property type="protein sequence ID" value="PTB82925.1"/>
    <property type="molecule type" value="Genomic_DNA"/>
</dbReference>
<evidence type="ECO:0000256" key="4">
    <source>
        <dbReference type="ARBA" id="ARBA00022452"/>
    </source>
</evidence>
<dbReference type="PANTHER" id="PTHR34501:SF9">
    <property type="entry name" value="MAJOR OUTER MEMBRANE PROTEIN P.IA"/>
    <property type="match status" value="1"/>
</dbReference>
<keyword evidence="3" id="KW-0813">Transport</keyword>
<dbReference type="Gene3D" id="2.40.160.10">
    <property type="entry name" value="Porin"/>
    <property type="match status" value="1"/>
</dbReference>
<dbReference type="Pfam" id="PF13609">
    <property type="entry name" value="Porin_4"/>
    <property type="match status" value="1"/>
</dbReference>
<keyword evidence="6 11" id="KW-0732">Signal</keyword>
<keyword evidence="4" id="KW-1134">Transmembrane beta strand</keyword>
<evidence type="ECO:0000256" key="10">
    <source>
        <dbReference type="ARBA" id="ARBA00023237"/>
    </source>
</evidence>
<gene>
    <name evidence="14" type="ORF">C9928_02855</name>
    <name evidence="13" type="ORF">C9986_02095</name>
</gene>
<evidence type="ECO:0000256" key="5">
    <source>
        <dbReference type="ARBA" id="ARBA00022692"/>
    </source>
</evidence>
<dbReference type="AlphaFoldDB" id="A0A2T4CMZ2"/>
<evidence type="ECO:0000256" key="11">
    <source>
        <dbReference type="SAM" id="SignalP"/>
    </source>
</evidence>
<keyword evidence="5" id="KW-0812">Transmembrane</keyword>
<evidence type="ECO:0000256" key="1">
    <source>
        <dbReference type="ARBA" id="ARBA00004571"/>
    </source>
</evidence>
<feature type="domain" description="Porin" evidence="12">
    <location>
        <begin position="25"/>
        <end position="295"/>
    </location>
</feature>
<evidence type="ECO:0000313" key="16">
    <source>
        <dbReference type="Proteomes" id="UP000243022"/>
    </source>
</evidence>
<evidence type="ECO:0000256" key="9">
    <source>
        <dbReference type="ARBA" id="ARBA00023136"/>
    </source>
</evidence>
<dbReference type="InterPro" id="IPR033900">
    <property type="entry name" value="Gram_neg_porin_domain"/>
</dbReference>
<evidence type="ECO:0000256" key="7">
    <source>
        <dbReference type="ARBA" id="ARBA00023065"/>
    </source>
</evidence>
<evidence type="ECO:0000313" key="15">
    <source>
        <dbReference type="Proteomes" id="UP000241514"/>
    </source>
</evidence>
<dbReference type="InterPro" id="IPR023614">
    <property type="entry name" value="Porin_dom_sf"/>
</dbReference>
<proteinExistence type="predicted"/>
<dbReference type="PRINTS" id="PR00182">
    <property type="entry name" value="ECOLNEIPORIN"/>
</dbReference>
<dbReference type="Proteomes" id="UP000241514">
    <property type="component" value="Unassembled WGS sequence"/>
</dbReference>